<comment type="subunit">
    <text evidence="9">Homodimer.</text>
</comment>
<dbReference type="GO" id="GO:0046872">
    <property type="term" value="F:metal ion binding"/>
    <property type="evidence" value="ECO:0007669"/>
    <property type="project" value="UniProtKB-KW"/>
</dbReference>
<keyword evidence="6 9" id="KW-1133">Transmembrane helix</keyword>
<dbReference type="PANTHER" id="PTHR43773:SF1">
    <property type="entry name" value="MAGNESIUM TRANSPORTER MGTE"/>
    <property type="match status" value="1"/>
</dbReference>
<evidence type="ECO:0000256" key="5">
    <source>
        <dbReference type="ARBA" id="ARBA00022842"/>
    </source>
</evidence>
<dbReference type="PROSITE" id="PS51371">
    <property type="entry name" value="CBS"/>
    <property type="match status" value="2"/>
</dbReference>
<evidence type="ECO:0000256" key="7">
    <source>
        <dbReference type="ARBA" id="ARBA00023136"/>
    </source>
</evidence>
<keyword evidence="5 9" id="KW-0460">Magnesium</keyword>
<dbReference type="GO" id="GO:0015095">
    <property type="term" value="F:magnesium ion transmembrane transporter activity"/>
    <property type="evidence" value="ECO:0007669"/>
    <property type="project" value="UniProtKB-UniRule"/>
</dbReference>
<dbReference type="SMART" id="SM00924">
    <property type="entry name" value="MgtE_N"/>
    <property type="match status" value="1"/>
</dbReference>
<dbReference type="AlphaFoldDB" id="A0A9W6GJD3"/>
<dbReference type="InterPro" id="IPR006667">
    <property type="entry name" value="SLC41_membr_dom"/>
</dbReference>
<feature type="transmembrane region" description="Helical" evidence="9">
    <location>
        <begin position="412"/>
        <end position="434"/>
    </location>
</feature>
<keyword evidence="3 9" id="KW-0813">Transport</keyword>
<dbReference type="Pfam" id="PF03448">
    <property type="entry name" value="MgtE_N"/>
    <property type="match status" value="1"/>
</dbReference>
<dbReference type="SUPFAM" id="SSF158791">
    <property type="entry name" value="MgtE N-terminal domain-like"/>
    <property type="match status" value="1"/>
</dbReference>
<dbReference type="Proteomes" id="UP001144471">
    <property type="component" value="Unassembled WGS sequence"/>
</dbReference>
<dbReference type="Gene3D" id="3.10.580.10">
    <property type="entry name" value="CBS-domain"/>
    <property type="match status" value="1"/>
</dbReference>
<evidence type="ECO:0000256" key="4">
    <source>
        <dbReference type="ARBA" id="ARBA00022692"/>
    </source>
</evidence>
<evidence type="ECO:0000259" key="10">
    <source>
        <dbReference type="PROSITE" id="PS51371"/>
    </source>
</evidence>
<dbReference type="SUPFAM" id="SSF54631">
    <property type="entry name" value="CBS-domain pair"/>
    <property type="match status" value="1"/>
</dbReference>
<evidence type="ECO:0000256" key="6">
    <source>
        <dbReference type="ARBA" id="ARBA00022989"/>
    </source>
</evidence>
<sequence>MVKRLLDERRFLELKDHLKEMNSPDIANMLEEMDKEDLLIVFRLLEKDRAADVFSYMEVERQQYLVENIREGEVENVINSLFLDDVVDFLEEMPANVVKRVLKLTPTERRSNINKLLKYPEDSAGSLMTVEFMALKKSMTVREALDVIRSVGRESVSINTCFITDRTKKLEGVLSLKDIVLAKEDEVVEELMERFPVTVKTVDDQEDVIKAFKKYDLDLVAVVDVEEKMVGVITVDDVIDALEEENTEDIQKMNAVEPMETEYKKTGIFSLAKHRIVWLFVLMISATLTGRVIGRYEEVLENAVILAAFIPMLMDTGGNAGSQASSLIIRGLALGEIEKKDLPGIIFKEMRVGVLVGLGLATANFLRLAFFEKIDPMVAMVVCSTLVFTVTTAKTIGGTLPIIAKTLKLDPAIMAAPLITTIVDTISLLIYFYFATTFLKLV</sequence>
<proteinExistence type="inferred from homology"/>
<keyword evidence="9" id="KW-1003">Cell membrane</keyword>
<dbReference type="RefSeq" id="WP_281835257.1">
    <property type="nucleotide sequence ID" value="NZ_BSDY01000007.1"/>
</dbReference>
<feature type="domain" description="CBS" evidence="10">
    <location>
        <begin position="128"/>
        <end position="190"/>
    </location>
</feature>
<dbReference type="SUPFAM" id="SSF161093">
    <property type="entry name" value="MgtE membrane domain-like"/>
    <property type="match status" value="1"/>
</dbReference>
<keyword evidence="9" id="KW-0479">Metal-binding</keyword>
<accession>A0A9W6GJD3</accession>
<dbReference type="InterPro" id="IPR036739">
    <property type="entry name" value="SLC41_membr_dom_sf"/>
</dbReference>
<dbReference type="Gene3D" id="1.25.60.10">
    <property type="entry name" value="MgtE N-terminal domain-like"/>
    <property type="match status" value="1"/>
</dbReference>
<comment type="caution">
    <text evidence="9">Lacks conserved residue(s) required for the propagation of feature annotation.</text>
</comment>
<gene>
    <name evidence="11" type="ORF">PM10SUCC1_17570</name>
</gene>
<dbReference type="CDD" id="cd04606">
    <property type="entry name" value="CBS_pair_Mg_transporter"/>
    <property type="match status" value="1"/>
</dbReference>
<reference evidence="11" key="1">
    <citation type="submission" date="2022-12" db="EMBL/GenBank/DDBJ databases">
        <title>Reference genome sequencing for broad-spectrum identification of bacterial and archaeal isolates by mass spectrometry.</title>
        <authorList>
            <person name="Sekiguchi Y."/>
            <person name="Tourlousse D.M."/>
        </authorList>
    </citation>
    <scope>NUCLEOTIDE SEQUENCE</scope>
    <source>
        <strain evidence="11">10succ1</strain>
    </source>
</reference>
<dbReference type="NCBIfam" id="TIGR00400">
    <property type="entry name" value="mgtE"/>
    <property type="match status" value="1"/>
</dbReference>
<dbReference type="PANTHER" id="PTHR43773">
    <property type="entry name" value="MAGNESIUM TRANSPORTER MGTE"/>
    <property type="match status" value="1"/>
</dbReference>
<feature type="transmembrane region" description="Helical" evidence="9">
    <location>
        <begin position="377"/>
        <end position="400"/>
    </location>
</feature>
<evidence type="ECO:0000256" key="1">
    <source>
        <dbReference type="ARBA" id="ARBA00004141"/>
    </source>
</evidence>
<dbReference type="InterPro" id="IPR038076">
    <property type="entry name" value="MgtE_N_sf"/>
</dbReference>
<evidence type="ECO:0000256" key="2">
    <source>
        <dbReference type="ARBA" id="ARBA00009749"/>
    </source>
</evidence>
<dbReference type="InterPro" id="IPR000644">
    <property type="entry name" value="CBS_dom"/>
</dbReference>
<evidence type="ECO:0000256" key="8">
    <source>
        <dbReference type="PROSITE-ProRule" id="PRU00703"/>
    </source>
</evidence>
<keyword evidence="4 9" id="KW-0812">Transmembrane</keyword>
<dbReference type="InterPro" id="IPR046342">
    <property type="entry name" value="CBS_dom_sf"/>
</dbReference>
<dbReference type="Pfam" id="PF00571">
    <property type="entry name" value="CBS"/>
    <property type="match status" value="2"/>
</dbReference>
<dbReference type="InterPro" id="IPR006668">
    <property type="entry name" value="Mg_transptr_MgtE_intracell_dom"/>
</dbReference>
<comment type="caution">
    <text evidence="11">The sequence shown here is derived from an EMBL/GenBank/DDBJ whole genome shotgun (WGS) entry which is preliminary data.</text>
</comment>
<keyword evidence="12" id="KW-1185">Reference proteome</keyword>
<comment type="function">
    <text evidence="9">Acts as a magnesium transporter.</text>
</comment>
<evidence type="ECO:0000256" key="9">
    <source>
        <dbReference type="RuleBase" id="RU362011"/>
    </source>
</evidence>
<dbReference type="InterPro" id="IPR006669">
    <property type="entry name" value="MgtE_transporter"/>
</dbReference>
<feature type="transmembrane region" description="Helical" evidence="9">
    <location>
        <begin position="350"/>
        <end position="371"/>
    </location>
</feature>
<comment type="subcellular location">
    <subcellularLocation>
        <location evidence="9">Cell membrane</location>
        <topology evidence="9">Multi-pass membrane protein</topology>
    </subcellularLocation>
    <subcellularLocation>
        <location evidence="1">Membrane</location>
        <topology evidence="1">Multi-pass membrane protein</topology>
    </subcellularLocation>
</comment>
<evidence type="ECO:0000313" key="11">
    <source>
        <dbReference type="EMBL" id="GLI56243.1"/>
    </source>
</evidence>
<evidence type="ECO:0000313" key="12">
    <source>
        <dbReference type="Proteomes" id="UP001144471"/>
    </source>
</evidence>
<keyword evidence="7 9" id="KW-0472">Membrane</keyword>
<dbReference type="SMART" id="SM00116">
    <property type="entry name" value="CBS"/>
    <property type="match status" value="2"/>
</dbReference>
<protein>
    <recommendedName>
        <fullName evidence="9">Magnesium transporter MgtE</fullName>
    </recommendedName>
</protein>
<comment type="similarity">
    <text evidence="2 9">Belongs to the SLC41A transporter family.</text>
</comment>
<feature type="domain" description="CBS" evidence="10">
    <location>
        <begin position="192"/>
        <end position="248"/>
    </location>
</feature>
<evidence type="ECO:0000256" key="3">
    <source>
        <dbReference type="ARBA" id="ARBA00022448"/>
    </source>
</evidence>
<organism evidence="11 12">
    <name type="scientific">Propionigenium maris DSM 9537</name>
    <dbReference type="NCBI Taxonomy" id="1123000"/>
    <lineage>
        <taxon>Bacteria</taxon>
        <taxon>Fusobacteriati</taxon>
        <taxon>Fusobacteriota</taxon>
        <taxon>Fusobacteriia</taxon>
        <taxon>Fusobacteriales</taxon>
        <taxon>Fusobacteriaceae</taxon>
        <taxon>Propionigenium</taxon>
    </lineage>
</organism>
<dbReference type="EMBL" id="BSDY01000007">
    <property type="protein sequence ID" value="GLI56243.1"/>
    <property type="molecule type" value="Genomic_DNA"/>
</dbReference>
<dbReference type="Gene3D" id="1.10.357.20">
    <property type="entry name" value="SLC41 divalent cation transporters, integral membrane domain"/>
    <property type="match status" value="1"/>
</dbReference>
<dbReference type="GO" id="GO:0005886">
    <property type="term" value="C:plasma membrane"/>
    <property type="evidence" value="ECO:0007669"/>
    <property type="project" value="UniProtKB-SubCell"/>
</dbReference>
<name>A0A9W6GJD3_9FUSO</name>
<keyword evidence="8" id="KW-0129">CBS domain</keyword>
<dbReference type="Pfam" id="PF01769">
    <property type="entry name" value="MgtE"/>
    <property type="match status" value="1"/>
</dbReference>